<name>A0A821AID3_9BILA</name>
<reference evidence="1" key="1">
    <citation type="submission" date="2021-02" db="EMBL/GenBank/DDBJ databases">
        <authorList>
            <person name="Nowell W R."/>
        </authorList>
    </citation>
    <scope>NUCLEOTIDE SEQUENCE</scope>
</reference>
<comment type="caution">
    <text evidence="1">The sequence shown here is derived from an EMBL/GenBank/DDBJ whole genome shotgun (WGS) entry which is preliminary data.</text>
</comment>
<evidence type="ECO:0000313" key="1">
    <source>
        <dbReference type="EMBL" id="CAF4581461.1"/>
    </source>
</evidence>
<proteinExistence type="predicted"/>
<dbReference type="SUPFAM" id="SSF48371">
    <property type="entry name" value="ARM repeat"/>
    <property type="match status" value="1"/>
</dbReference>
<gene>
    <name evidence="1" type="ORF">HFQ381_LOCUS32539</name>
</gene>
<dbReference type="PANTHER" id="PTHR12697">
    <property type="entry name" value="PBS LYASE HEAT-LIKE PROTEIN"/>
    <property type="match status" value="1"/>
</dbReference>
<dbReference type="Pfam" id="PF13646">
    <property type="entry name" value="HEAT_2"/>
    <property type="match status" value="2"/>
</dbReference>
<dbReference type="Gene3D" id="1.25.10.10">
    <property type="entry name" value="Leucine-rich Repeat Variant"/>
    <property type="match status" value="1"/>
</dbReference>
<dbReference type="InterPro" id="IPR016024">
    <property type="entry name" value="ARM-type_fold"/>
</dbReference>
<dbReference type="PANTHER" id="PTHR12697:SF5">
    <property type="entry name" value="DEOXYHYPUSINE HYDROXYLASE"/>
    <property type="match status" value="1"/>
</dbReference>
<protein>
    <recommendedName>
        <fullName evidence="3">HEAT repeat domain-containing protein</fullName>
    </recommendedName>
</protein>
<evidence type="ECO:0008006" key="3">
    <source>
        <dbReference type="Google" id="ProtNLM"/>
    </source>
</evidence>
<dbReference type="InterPro" id="IPR011989">
    <property type="entry name" value="ARM-like"/>
</dbReference>
<dbReference type="AlphaFoldDB" id="A0A821AID3"/>
<accession>A0A821AID3</accession>
<dbReference type="EMBL" id="CAJOBO010008160">
    <property type="protein sequence ID" value="CAF4581461.1"/>
    <property type="molecule type" value="Genomic_DNA"/>
</dbReference>
<organism evidence="1 2">
    <name type="scientific">Rotaria socialis</name>
    <dbReference type="NCBI Taxonomy" id="392032"/>
    <lineage>
        <taxon>Eukaryota</taxon>
        <taxon>Metazoa</taxon>
        <taxon>Spiralia</taxon>
        <taxon>Gnathifera</taxon>
        <taxon>Rotifera</taxon>
        <taxon>Eurotatoria</taxon>
        <taxon>Bdelloidea</taxon>
        <taxon>Philodinida</taxon>
        <taxon>Philodinidae</taxon>
        <taxon>Rotaria</taxon>
    </lineage>
</organism>
<sequence>LGRLGEKAANKEVIKGLLAALSDKECDVRACACDALGRLGEKAANEEVIKGLFTALIDKECDVRACACNALGRLGEKAASEEVIKGLLIALSDQDYRVKKRACDALRQLGEKAASEEMIRGLLIALNDRDSVVRVHACKALIQIDGKRGDVHIMNALVDLFLRSDSEYYHFLWNHLKNALYHSETMIILKSDIVRKLEISLSKRHFEEFLAMPTHKFVNALLKTVDVSWMPIVIRAALYQRNAIVVWNNSIWVYGSGKPKEFKCSNEMKNQLVEAFSGLGKELRGVTFYLK</sequence>
<evidence type="ECO:0000313" key="2">
    <source>
        <dbReference type="Proteomes" id="UP000663851"/>
    </source>
</evidence>
<dbReference type="Proteomes" id="UP000663851">
    <property type="component" value="Unassembled WGS sequence"/>
</dbReference>
<feature type="non-terminal residue" evidence="1">
    <location>
        <position position="1"/>
    </location>
</feature>
<dbReference type="GO" id="GO:0016491">
    <property type="term" value="F:oxidoreductase activity"/>
    <property type="evidence" value="ECO:0007669"/>
    <property type="project" value="TreeGrafter"/>
</dbReference>